<comment type="caution">
    <text evidence="2">The sequence shown here is derived from an EMBL/GenBank/DDBJ whole genome shotgun (WGS) entry which is preliminary data.</text>
</comment>
<reference evidence="2" key="1">
    <citation type="submission" date="2023-08" db="EMBL/GenBank/DDBJ databases">
        <title>Pelteobagrus vachellii genome.</title>
        <authorList>
            <person name="Liu H."/>
        </authorList>
    </citation>
    <scope>NUCLEOTIDE SEQUENCE</scope>
    <source>
        <strain evidence="2">PRFRI_2022a</strain>
        <tissue evidence="2">Muscle</tissue>
    </source>
</reference>
<proteinExistence type="predicted"/>
<evidence type="ECO:0000256" key="1">
    <source>
        <dbReference type="SAM" id="MobiDB-lite"/>
    </source>
</evidence>
<organism evidence="2 3">
    <name type="scientific">Tachysurus vachellii</name>
    <name type="common">Darkbarbel catfish</name>
    <name type="synonym">Pelteobagrus vachellii</name>
    <dbReference type="NCBI Taxonomy" id="175792"/>
    <lineage>
        <taxon>Eukaryota</taxon>
        <taxon>Metazoa</taxon>
        <taxon>Chordata</taxon>
        <taxon>Craniata</taxon>
        <taxon>Vertebrata</taxon>
        <taxon>Euteleostomi</taxon>
        <taxon>Actinopterygii</taxon>
        <taxon>Neopterygii</taxon>
        <taxon>Teleostei</taxon>
        <taxon>Ostariophysi</taxon>
        <taxon>Siluriformes</taxon>
        <taxon>Bagridae</taxon>
        <taxon>Tachysurus</taxon>
    </lineage>
</organism>
<sequence length="91" mass="10127">MLWRIDVYQVQNHIVLLYPLCPPPHIGAEGDGQVQPVPVNLPVQLQHQQDEEDQSGETTQRKAINKGILPQGAQDTIKDTHSISSNHSSLK</sequence>
<accession>A0AA88SAI4</accession>
<name>A0AA88SAI4_TACVA</name>
<dbReference type="EMBL" id="JAVHJS010000016">
    <property type="protein sequence ID" value="KAK2832591.1"/>
    <property type="molecule type" value="Genomic_DNA"/>
</dbReference>
<evidence type="ECO:0000313" key="2">
    <source>
        <dbReference type="EMBL" id="KAK2832591.1"/>
    </source>
</evidence>
<evidence type="ECO:0000313" key="3">
    <source>
        <dbReference type="Proteomes" id="UP001187315"/>
    </source>
</evidence>
<protein>
    <submittedName>
        <fullName evidence="2">Uncharacterized protein</fullName>
    </submittedName>
</protein>
<gene>
    <name evidence="2" type="ORF">Q7C36_016053</name>
</gene>
<feature type="compositionally biased region" description="Polar residues" evidence="1">
    <location>
        <begin position="82"/>
        <end position="91"/>
    </location>
</feature>
<dbReference type="AlphaFoldDB" id="A0AA88SAI4"/>
<keyword evidence="3" id="KW-1185">Reference proteome</keyword>
<feature type="region of interest" description="Disordered" evidence="1">
    <location>
        <begin position="43"/>
        <end position="91"/>
    </location>
</feature>
<dbReference type="Proteomes" id="UP001187315">
    <property type="component" value="Unassembled WGS sequence"/>
</dbReference>